<name>A0ABQ1WIG3_9FLAO</name>
<evidence type="ECO:0000313" key="1">
    <source>
        <dbReference type="EMBL" id="GGG31736.1"/>
    </source>
</evidence>
<proteinExistence type="predicted"/>
<reference evidence="2" key="1">
    <citation type="journal article" date="2019" name="Int. J. Syst. Evol. Microbiol.">
        <title>The Global Catalogue of Microorganisms (GCM) 10K type strain sequencing project: providing services to taxonomists for standard genome sequencing and annotation.</title>
        <authorList>
            <consortium name="The Broad Institute Genomics Platform"/>
            <consortium name="The Broad Institute Genome Sequencing Center for Infectious Disease"/>
            <person name="Wu L."/>
            <person name="Ma J."/>
        </authorList>
    </citation>
    <scope>NUCLEOTIDE SEQUENCE [LARGE SCALE GENOMIC DNA]</scope>
    <source>
        <strain evidence="2">CGMCC 1.15422</strain>
    </source>
</reference>
<protein>
    <submittedName>
        <fullName evidence="1">Uncharacterized protein</fullName>
    </submittedName>
</protein>
<dbReference type="Proteomes" id="UP000605733">
    <property type="component" value="Unassembled WGS sequence"/>
</dbReference>
<dbReference type="EMBL" id="BMIX01000002">
    <property type="protein sequence ID" value="GGG31736.1"/>
    <property type="molecule type" value="Genomic_DNA"/>
</dbReference>
<accession>A0ABQ1WIG3</accession>
<sequence>MGFLAQLYKERKSLQFRLNQIDSLIDLYKSQGEDIEDVVDQKNNPGTHFIPEHDLKRSGGSGSSIMDVTVNKFPMHLKKDRQILWLFENNFEQGVTLSTVQKSFDYYVGDDYKGNRKVGNVMRRLKREGRLIFVQYNNQNKASFWGLPEWVDDKGFKDDYRPSEHELPITIESVEISKKENAPEGAINFNDND</sequence>
<comment type="caution">
    <text evidence="1">The sequence shown here is derived from an EMBL/GenBank/DDBJ whole genome shotgun (WGS) entry which is preliminary data.</text>
</comment>
<evidence type="ECO:0000313" key="2">
    <source>
        <dbReference type="Proteomes" id="UP000605733"/>
    </source>
</evidence>
<organism evidence="1 2">
    <name type="scientific">Christiangramia forsetii</name>
    <dbReference type="NCBI Taxonomy" id="411153"/>
    <lineage>
        <taxon>Bacteria</taxon>
        <taxon>Pseudomonadati</taxon>
        <taxon>Bacteroidota</taxon>
        <taxon>Flavobacteriia</taxon>
        <taxon>Flavobacteriales</taxon>
        <taxon>Flavobacteriaceae</taxon>
        <taxon>Christiangramia</taxon>
    </lineage>
</organism>
<gene>
    <name evidence="1" type="ORF">GCM10011532_14010</name>
</gene>
<keyword evidence="2" id="KW-1185">Reference proteome</keyword>
<dbReference type="RefSeq" id="WP_011710954.1">
    <property type="nucleotide sequence ID" value="NZ_BMIX01000002.1"/>
</dbReference>